<dbReference type="Gene3D" id="3.90.290.10">
    <property type="entry name" value="TGF-beta binding (TB) domain"/>
    <property type="match status" value="4"/>
</dbReference>
<keyword evidence="19" id="KW-1185">Reference proteome</keyword>
<dbReference type="SMART" id="SM00181">
    <property type="entry name" value="EGF"/>
    <property type="match status" value="19"/>
</dbReference>
<accession>A0A401S1E2</accession>
<dbReference type="Pfam" id="PF12662">
    <property type="entry name" value="cEGF"/>
    <property type="match status" value="2"/>
</dbReference>
<dbReference type="InterPro" id="IPR026823">
    <property type="entry name" value="cEGF"/>
</dbReference>
<feature type="non-terminal residue" evidence="18">
    <location>
        <position position="1"/>
    </location>
</feature>
<dbReference type="InterPro" id="IPR018097">
    <property type="entry name" value="EGF_Ca-bd_CS"/>
</dbReference>
<evidence type="ECO:0000256" key="4">
    <source>
        <dbReference type="ARBA" id="ARBA00022530"/>
    </source>
</evidence>
<feature type="domain" description="EGF-like" evidence="16">
    <location>
        <begin position="430"/>
        <end position="466"/>
    </location>
</feature>
<keyword evidence="5 14" id="KW-0245">EGF-like domain</keyword>
<evidence type="ECO:0000256" key="9">
    <source>
        <dbReference type="ARBA" id="ARBA00023157"/>
    </source>
</evidence>
<dbReference type="InterPro" id="IPR009030">
    <property type="entry name" value="Growth_fac_rcpt_cys_sf"/>
</dbReference>
<evidence type="ECO:0000259" key="16">
    <source>
        <dbReference type="PROSITE" id="PS50026"/>
    </source>
</evidence>
<evidence type="ECO:0000256" key="3">
    <source>
        <dbReference type="ARBA" id="ARBA00022525"/>
    </source>
</evidence>
<evidence type="ECO:0000256" key="10">
    <source>
        <dbReference type="ARBA" id="ARBA00023180"/>
    </source>
</evidence>
<reference evidence="18 19" key="1">
    <citation type="journal article" date="2018" name="Nat. Ecol. Evol.">
        <title>Shark genomes provide insights into elasmobranch evolution and the origin of vertebrates.</title>
        <authorList>
            <person name="Hara Y"/>
            <person name="Yamaguchi K"/>
            <person name="Onimaru K"/>
            <person name="Kadota M"/>
            <person name="Koyanagi M"/>
            <person name="Keeley SD"/>
            <person name="Tatsumi K"/>
            <person name="Tanaka K"/>
            <person name="Motone F"/>
            <person name="Kageyama Y"/>
            <person name="Nozu R"/>
            <person name="Adachi N"/>
            <person name="Nishimura O"/>
            <person name="Nakagawa R"/>
            <person name="Tanegashima C"/>
            <person name="Kiyatake I"/>
            <person name="Matsumoto R"/>
            <person name="Murakumo K"/>
            <person name="Nishida K"/>
            <person name="Terakita A"/>
            <person name="Kuratani S"/>
            <person name="Sato K"/>
            <person name="Hyodo S Kuraku.S."/>
        </authorList>
    </citation>
    <scope>NUCLEOTIDE SEQUENCE [LARGE SCALE GENOMIC DNA]</scope>
</reference>
<keyword evidence="7" id="KW-0732">Signal</keyword>
<dbReference type="FunFam" id="2.10.25.10:FF:000024">
    <property type="entry name" value="Putative latent-transforming growth factor beta-binding protein 2"/>
    <property type="match status" value="2"/>
</dbReference>
<feature type="domain" description="EGF-like" evidence="16">
    <location>
        <begin position="775"/>
        <end position="814"/>
    </location>
</feature>
<dbReference type="PANTHER" id="PTHR24050">
    <property type="entry name" value="PA14 DOMAIN-CONTAINING PROTEIN"/>
    <property type="match status" value="1"/>
</dbReference>
<gene>
    <name evidence="18" type="ORF">chiPu_0002597</name>
</gene>
<feature type="domain" description="TB" evidence="17">
    <location>
        <begin position="480"/>
        <end position="532"/>
    </location>
</feature>
<dbReference type="Proteomes" id="UP000287033">
    <property type="component" value="Unassembled WGS sequence"/>
</dbReference>
<comment type="subunit">
    <text evidence="12">Forms part of the large latent transforming growth factor beta precursor complex; removal is essential for activation of complex. Interacts with SDC4. Interacts (via C-terminal domain) with FBN1 (via N-terminal domain) in a Ca(+2)-dependent manner.</text>
</comment>
<sequence>PCQNRGSCSRPQLCVCRSGFQGSRCEEIVPEQPYMPRILSSRSFSSRSSALRSNIFQRTDSSTKNTTRSKTEPSAGHRASLIGQSSVSTLSRYGQPVNTQQVPGTLRTVKHLSNGNGQLLSNALFNGNGQARVQNRFTTNGQTLVENEHPLLRGANLTTNIGTIKIVFTPTICKRQCINGKCYNNCKKGDPTTLYSENGYGPVSKSGFRIYFCQIPCLNGGYCIGRDKCRCPSNSTGKFCHLPVPPEKQTVSKTVPVRSSVSQSVYTLPLSNQQVVMLPSLVNIHVNHPPEATVQIHQVARVKTVPDTPIKNSIKLSQEQQPIHSVQQRSQLNANGNVNGQPKPQSQPQPQPPTRTLNVGRCFQETADGQCGKPLPGLTKQDDCCGSVGISWGYHKCTKCPPKPEYPKIQNGQVECPLGYKKMNQTSCQDINECLMSGMCQNANCLNTRGSYRCTCKPGYMMDTSRSHCISDKAVSVEKGTCFRSLSRRNCSLPLSQQITKQICCCSRVGKGWGKNCEKCPLPGSAVFDEICPAGHGYHYSRSHVQISVRPAEEHELAQITSEQYLDSQQSTIKDSDLTSKEKDEFIRLEGYDTTIKTPQPFAPAHIPRIDAYPVEVLVKTSPPTLVQIVPEPTPRQVASVFATEISVVNICDVSPNICGPGICISQQVGYLCNCDPGYQLNDQKTKCVDIDECWQIPQFCSYGRCENTVGSYRCVCSIGFVLNQQGIDCIDINECEGDPCEGKGHCINTAGTYSCSCYSGYTLAILEDKQTCQDINECAQAHLCHRGRCINTPGSYHCDCEEGYIMAPSGQCNDIDECSSPNTCPTGECINTLGSFECVSCSVGYKAMNGRCVDENECLTFGICANGNCINVDGSYRCSCNQGFEPGDNLKSCRDIDECMSLDVCFNGLCTNTEGSYECSSCSLGYKLSEDRHRCEDMNECLSKDVCGPNGECVNSEGSYFCICARGFTTTPDGTGCQDINECLARDICGPNGECINNEGGSYHCLCAQGYTTTTDGTGCEDVDECSDETKCSGGQCINTDGSYMCRCDAGFTHLPEAEQCIDIDECSLYGSSVCGVWKCENTVGSYQCIVRCQPGFQRTAIGECIDVDECMNGTICGTHGYCENTDGSFRCHCDQGFEIPPGGQGCVDVNECEMMNGVCGTALCENYEGSFFCVCMDENEDFDPARGQCHPRVTMEQTPVSMMPAPAKGDLKACYYNLNDENFCDNLLSRNITKEECCCTVGLGWGDNCEVHPCPMINTDEYNEICPDGKGFIPFQIGSFSFGSQSYGDADECTMFGSEICKNGHCVNNIGDYACYCDTGYYYNNVRLECVDIDECQDENTCVNGECVNTPGSFNCFCSPPLTLDVTRKKCINGTELGVNSEEVDTYLDICWQAVTEDDICSKPLRTRSTTYTECCCLYGEAWGLQCAFCPSRTSVDFAQLCNIPRIFGDGSTGLRDRPGYEYGPEIPPYGQDFQPGIGSYDNYVQPEYRPYDSQQGLEYGLGDPYLRQRDPQPDSRYELRDPYPARQYGPVEPQYGEAYGPRNSQPGSEYSSTGYLRIPQYRPREPGRIPLFSSSENDRSSSFEGLQAEECGILNGCENGRCVRVQEGYTCDCFDGFELDMTKMTCILMNVRI</sequence>
<protein>
    <recommendedName>
        <fullName evidence="13">Latent-transforming growth factor beta-binding protein 2</fullName>
    </recommendedName>
</protein>
<evidence type="ECO:0000313" key="18">
    <source>
        <dbReference type="EMBL" id="GCC24197.1"/>
    </source>
</evidence>
<evidence type="ECO:0000256" key="15">
    <source>
        <dbReference type="SAM" id="MobiDB-lite"/>
    </source>
</evidence>
<feature type="domain" description="EGF-like" evidence="16">
    <location>
        <begin position="938"/>
        <end position="979"/>
    </location>
</feature>
<dbReference type="PROSITE" id="PS00010">
    <property type="entry name" value="ASX_HYDROXYL"/>
    <property type="match status" value="10"/>
</dbReference>
<comment type="similarity">
    <text evidence="2">Belongs to the fibulin family.</text>
</comment>
<dbReference type="Gene3D" id="2.10.25.10">
    <property type="entry name" value="Laminin"/>
    <property type="match status" value="18"/>
</dbReference>
<organism evidence="18 19">
    <name type="scientific">Chiloscyllium punctatum</name>
    <name type="common">Brownbanded bambooshark</name>
    <name type="synonym">Hemiscyllium punctatum</name>
    <dbReference type="NCBI Taxonomy" id="137246"/>
    <lineage>
        <taxon>Eukaryota</taxon>
        <taxon>Metazoa</taxon>
        <taxon>Chordata</taxon>
        <taxon>Craniata</taxon>
        <taxon>Vertebrata</taxon>
        <taxon>Chondrichthyes</taxon>
        <taxon>Elasmobranchii</taxon>
        <taxon>Galeomorphii</taxon>
        <taxon>Galeoidea</taxon>
        <taxon>Orectolobiformes</taxon>
        <taxon>Hemiscylliidae</taxon>
        <taxon>Chiloscyllium</taxon>
    </lineage>
</organism>
<evidence type="ECO:0000256" key="6">
    <source>
        <dbReference type="ARBA" id="ARBA00022674"/>
    </source>
</evidence>
<dbReference type="FunFam" id="2.10.25.10:FF:000046">
    <property type="entry name" value="Latent-transforming growth factor beta-binding protein 1 isoform x2"/>
    <property type="match status" value="1"/>
</dbReference>
<feature type="domain" description="EGF-like" evidence="16">
    <location>
        <begin position="209"/>
        <end position="241"/>
    </location>
</feature>
<feature type="compositionally biased region" description="Basic and acidic residues" evidence="15">
    <location>
        <begin position="1509"/>
        <end position="1526"/>
    </location>
</feature>
<dbReference type="InterPro" id="IPR049883">
    <property type="entry name" value="NOTCH1_EGF-like"/>
</dbReference>
<feature type="compositionally biased region" description="Polar residues" evidence="15">
    <location>
        <begin position="1545"/>
        <end position="1555"/>
    </location>
</feature>
<dbReference type="PROSITE" id="PS01186">
    <property type="entry name" value="EGF_2"/>
    <property type="match status" value="9"/>
</dbReference>
<keyword evidence="8" id="KW-0677">Repeat</keyword>
<proteinExistence type="inferred from homology"/>
<dbReference type="OrthoDB" id="4405280at2759"/>
<dbReference type="FunFam" id="3.90.290.10:FF:000002">
    <property type="entry name" value="Latent-transforming growth factor beta-binding protein 3 isoform 1"/>
    <property type="match status" value="1"/>
</dbReference>
<feature type="disulfide bond" evidence="14">
    <location>
        <begin position="16"/>
        <end position="25"/>
    </location>
</feature>
<dbReference type="InterPro" id="IPR017878">
    <property type="entry name" value="TB_dom"/>
</dbReference>
<comment type="function">
    <text evidence="11">May play an integral structural role in elastic-fiber architectural organization and/or assembly.</text>
</comment>
<feature type="disulfide bond" evidence="14">
    <location>
        <begin position="231"/>
        <end position="240"/>
    </location>
</feature>
<dbReference type="InterPro" id="IPR000742">
    <property type="entry name" value="EGF"/>
</dbReference>
<keyword evidence="9 14" id="KW-1015">Disulfide bond</keyword>
<feature type="compositionally biased region" description="Polar residues" evidence="15">
    <location>
        <begin position="54"/>
        <end position="68"/>
    </location>
</feature>
<feature type="disulfide bond" evidence="14">
    <location>
        <begin position="213"/>
        <end position="223"/>
    </location>
</feature>
<evidence type="ECO:0000256" key="13">
    <source>
        <dbReference type="ARBA" id="ARBA00072997"/>
    </source>
</evidence>
<dbReference type="FunFam" id="2.10.25.10:FF:000014">
    <property type="entry name" value="Latent-transforming growth factor beta-binding protein 3"/>
    <property type="match status" value="3"/>
</dbReference>
<dbReference type="SUPFAM" id="SSF57196">
    <property type="entry name" value="EGF/Laminin"/>
    <property type="match status" value="7"/>
</dbReference>
<dbReference type="FunFam" id="2.10.25.10:FF:000194">
    <property type="entry name" value="Latent transforming growth factor beta binding protein 2"/>
    <property type="match status" value="3"/>
</dbReference>
<dbReference type="CDD" id="cd00054">
    <property type="entry name" value="EGF_CA"/>
    <property type="match status" value="12"/>
</dbReference>
<feature type="domain" description="EGF-like" evidence="16">
    <location>
        <begin position="1108"/>
        <end position="1149"/>
    </location>
</feature>
<evidence type="ECO:0000256" key="1">
    <source>
        <dbReference type="ARBA" id="ARBA00004498"/>
    </source>
</evidence>
<evidence type="ECO:0000256" key="8">
    <source>
        <dbReference type="ARBA" id="ARBA00022737"/>
    </source>
</evidence>
<dbReference type="OMA" id="FICTCKP"/>
<feature type="domain" description="TB" evidence="17">
    <location>
        <begin position="1214"/>
        <end position="1268"/>
    </location>
</feature>
<feature type="domain" description="EGF-like" evidence="16">
    <location>
        <begin position="1023"/>
        <end position="1063"/>
    </location>
</feature>
<evidence type="ECO:0000256" key="11">
    <source>
        <dbReference type="ARBA" id="ARBA00058734"/>
    </source>
</evidence>
<feature type="domain" description="EGF-like" evidence="16">
    <location>
        <begin position="980"/>
        <end position="1022"/>
    </location>
</feature>
<dbReference type="SUPFAM" id="SSF57184">
    <property type="entry name" value="Growth factor receptor domain"/>
    <property type="match status" value="4"/>
</dbReference>
<dbReference type="SUPFAM" id="SSF57581">
    <property type="entry name" value="TB module/8-cys domain"/>
    <property type="match status" value="4"/>
</dbReference>
<dbReference type="GO" id="GO:0005509">
    <property type="term" value="F:calcium ion binding"/>
    <property type="evidence" value="ECO:0007669"/>
    <property type="project" value="InterPro"/>
</dbReference>
<feature type="domain" description="EGF-like" evidence="16">
    <location>
        <begin position="1334"/>
        <end position="1374"/>
    </location>
</feature>
<keyword evidence="6" id="KW-0358">Heparin-binding</keyword>
<name>A0A401S1E2_CHIPU</name>
<keyword evidence="4" id="KW-0272">Extracellular matrix</keyword>
<dbReference type="Pfam" id="PF00683">
    <property type="entry name" value="TB"/>
    <property type="match status" value="4"/>
</dbReference>
<keyword evidence="3" id="KW-0964">Secreted</keyword>
<dbReference type="PROSITE" id="PS50026">
    <property type="entry name" value="EGF_3"/>
    <property type="match status" value="11"/>
</dbReference>
<dbReference type="FunFam" id="2.10.25.10:FF:000273">
    <property type="entry name" value="Putative latent-transforming growth factor beta-binding protein 2"/>
    <property type="match status" value="1"/>
</dbReference>
<evidence type="ECO:0000313" key="19">
    <source>
        <dbReference type="Proteomes" id="UP000287033"/>
    </source>
</evidence>
<evidence type="ECO:0000256" key="14">
    <source>
        <dbReference type="PROSITE-ProRule" id="PRU00076"/>
    </source>
</evidence>
<dbReference type="STRING" id="137246.A0A401S1E2"/>
<evidence type="ECO:0000256" key="12">
    <source>
        <dbReference type="ARBA" id="ARBA00062144"/>
    </source>
</evidence>
<dbReference type="InterPro" id="IPR036773">
    <property type="entry name" value="TB_dom_sf"/>
</dbReference>
<dbReference type="SMART" id="SM00179">
    <property type="entry name" value="EGF_CA"/>
    <property type="match status" value="17"/>
</dbReference>
<feature type="domain" description="TB" evidence="17">
    <location>
        <begin position="1391"/>
        <end position="1444"/>
    </location>
</feature>
<dbReference type="Pfam" id="PF07645">
    <property type="entry name" value="EGF_CA"/>
    <property type="match status" value="11"/>
</dbReference>
<evidence type="ECO:0000256" key="5">
    <source>
        <dbReference type="ARBA" id="ARBA00022536"/>
    </source>
</evidence>
<dbReference type="FunFam" id="3.90.290.10:FF:000001">
    <property type="entry name" value="Latent-transforming growth factor beta-binding protein 3 isoform 1"/>
    <property type="match status" value="1"/>
</dbReference>
<dbReference type="FunFam" id="2.10.25.10:FF:000002">
    <property type="entry name" value="Latent-transforming growth factor beta-binding protein 3"/>
    <property type="match status" value="1"/>
</dbReference>
<dbReference type="FunFam" id="2.10.25.10:FF:000005">
    <property type="entry name" value="Fibrillin 2"/>
    <property type="match status" value="1"/>
</dbReference>
<dbReference type="Pfam" id="PF00008">
    <property type="entry name" value="EGF"/>
    <property type="match status" value="1"/>
</dbReference>
<feature type="region of interest" description="Disordered" evidence="15">
    <location>
        <begin position="333"/>
        <end position="357"/>
    </location>
</feature>
<dbReference type="InterPro" id="IPR001881">
    <property type="entry name" value="EGF-like_Ca-bd_dom"/>
</dbReference>
<feature type="domain" description="TB" evidence="17">
    <location>
        <begin position="360"/>
        <end position="402"/>
    </location>
</feature>
<dbReference type="EMBL" id="BEZZ01000049">
    <property type="protein sequence ID" value="GCC24197.1"/>
    <property type="molecule type" value="Genomic_DNA"/>
</dbReference>
<dbReference type="InterPro" id="IPR052235">
    <property type="entry name" value="Nephronectin_domain"/>
</dbReference>
<dbReference type="InterPro" id="IPR000152">
    <property type="entry name" value="EGF-type_Asp/Asn_hydroxyl_site"/>
</dbReference>
<keyword evidence="10" id="KW-0325">Glycoprotein</keyword>
<comment type="subcellular location">
    <subcellularLocation>
        <location evidence="1">Secreted</location>
        <location evidence="1">Extracellular space</location>
        <location evidence="1">Extracellular matrix</location>
    </subcellularLocation>
</comment>
<feature type="region of interest" description="Disordered" evidence="15">
    <location>
        <begin position="1506"/>
        <end position="1555"/>
    </location>
</feature>
<dbReference type="PROSITE" id="PS00022">
    <property type="entry name" value="EGF_1"/>
    <property type="match status" value="2"/>
</dbReference>
<evidence type="ECO:0000259" key="17">
    <source>
        <dbReference type="PROSITE" id="PS51364"/>
    </source>
</evidence>
<dbReference type="PANTHER" id="PTHR24050:SF27">
    <property type="entry name" value="FIBRILLIN-1"/>
    <property type="match status" value="1"/>
</dbReference>
<dbReference type="FunFam" id="2.10.25.10:FF:000115">
    <property type="entry name" value="latent-transforming growth factor beta-binding protein 4 isoform X2"/>
    <property type="match status" value="1"/>
</dbReference>
<evidence type="ECO:0000256" key="7">
    <source>
        <dbReference type="ARBA" id="ARBA00022729"/>
    </source>
</evidence>
<dbReference type="PROSITE" id="PS51364">
    <property type="entry name" value="TB"/>
    <property type="match status" value="4"/>
</dbReference>
<dbReference type="GO" id="GO:0008201">
    <property type="term" value="F:heparin binding"/>
    <property type="evidence" value="ECO:0007669"/>
    <property type="project" value="UniProtKB-KW"/>
</dbReference>
<feature type="region of interest" description="Disordered" evidence="15">
    <location>
        <begin position="50"/>
        <end position="79"/>
    </location>
</feature>
<feature type="domain" description="EGF-like" evidence="16">
    <location>
        <begin position="732"/>
        <end position="774"/>
    </location>
</feature>
<comment type="caution">
    <text evidence="18">The sequence shown here is derived from an EMBL/GenBank/DDBJ whole genome shotgun (WGS) entry which is preliminary data.</text>
</comment>
<feature type="domain" description="EGF-like" evidence="16">
    <location>
        <begin position="1"/>
        <end position="26"/>
    </location>
</feature>
<comment type="caution">
    <text evidence="14">Lacks conserved residue(s) required for the propagation of feature annotation.</text>
</comment>
<evidence type="ECO:0000256" key="2">
    <source>
        <dbReference type="ARBA" id="ARBA00006127"/>
    </source>
</evidence>
<dbReference type="PROSITE" id="PS01187">
    <property type="entry name" value="EGF_CA"/>
    <property type="match status" value="7"/>
</dbReference>
<feature type="domain" description="EGF-like" evidence="16">
    <location>
        <begin position="855"/>
        <end position="895"/>
    </location>
</feature>